<organism evidence="2 3">
    <name type="scientific">Acropora cervicornis</name>
    <name type="common">Staghorn coral</name>
    <dbReference type="NCBI Taxonomy" id="6130"/>
    <lineage>
        <taxon>Eukaryota</taxon>
        <taxon>Metazoa</taxon>
        <taxon>Cnidaria</taxon>
        <taxon>Anthozoa</taxon>
        <taxon>Hexacorallia</taxon>
        <taxon>Scleractinia</taxon>
        <taxon>Astrocoeniina</taxon>
        <taxon>Acroporidae</taxon>
        <taxon>Acropora</taxon>
    </lineage>
</organism>
<reference evidence="2" key="1">
    <citation type="journal article" date="2023" name="G3 (Bethesda)">
        <title>Whole genome assembly and annotation of the endangered Caribbean coral Acropora cervicornis.</title>
        <authorList>
            <person name="Selwyn J.D."/>
            <person name="Vollmer S.V."/>
        </authorList>
    </citation>
    <scope>NUCLEOTIDE SEQUENCE</scope>
    <source>
        <strain evidence="2">K2</strain>
    </source>
</reference>
<gene>
    <name evidence="2" type="ORF">P5673_005903</name>
</gene>
<dbReference type="AlphaFoldDB" id="A0AAD9QWX2"/>
<dbReference type="Proteomes" id="UP001249851">
    <property type="component" value="Unassembled WGS sequence"/>
</dbReference>
<reference evidence="2" key="2">
    <citation type="journal article" date="2023" name="Science">
        <title>Genomic signatures of disease resistance in endangered staghorn corals.</title>
        <authorList>
            <person name="Vollmer S.V."/>
            <person name="Selwyn J.D."/>
            <person name="Despard B.A."/>
            <person name="Roesel C.L."/>
        </authorList>
    </citation>
    <scope>NUCLEOTIDE SEQUENCE</scope>
    <source>
        <strain evidence="2">K2</strain>
    </source>
</reference>
<keyword evidence="1" id="KW-1133">Transmembrane helix</keyword>
<protein>
    <submittedName>
        <fullName evidence="2">Uncharacterized protein</fullName>
    </submittedName>
</protein>
<name>A0AAD9QWX2_ACRCE</name>
<dbReference type="InterPro" id="IPR036116">
    <property type="entry name" value="FN3_sf"/>
</dbReference>
<sequence length="150" mass="16702">MNECKASKHYPNPQRVNGLEVDFITSKPSVKIGWQPIDPSTTNFNWTSYAIAYILRQGDPANCRVIPQNETQYVIPVDEGWMYQNHISVEVVTHPFNVSSSFSLRPFIPKGGSTKLTPAVVGGSIAGFLFVIIALFLAIKWQKNRSCSGK</sequence>
<evidence type="ECO:0000313" key="2">
    <source>
        <dbReference type="EMBL" id="KAK2569023.1"/>
    </source>
</evidence>
<dbReference type="EMBL" id="JARQWQ010000010">
    <property type="protein sequence ID" value="KAK2569023.1"/>
    <property type="molecule type" value="Genomic_DNA"/>
</dbReference>
<evidence type="ECO:0000256" key="1">
    <source>
        <dbReference type="SAM" id="Phobius"/>
    </source>
</evidence>
<keyword evidence="3" id="KW-1185">Reference proteome</keyword>
<feature type="transmembrane region" description="Helical" evidence="1">
    <location>
        <begin position="119"/>
        <end position="139"/>
    </location>
</feature>
<accession>A0AAD9QWX2</accession>
<keyword evidence="1" id="KW-0472">Membrane</keyword>
<dbReference type="SUPFAM" id="SSF49265">
    <property type="entry name" value="Fibronectin type III"/>
    <property type="match status" value="1"/>
</dbReference>
<keyword evidence="1" id="KW-0812">Transmembrane</keyword>
<comment type="caution">
    <text evidence="2">The sequence shown here is derived from an EMBL/GenBank/DDBJ whole genome shotgun (WGS) entry which is preliminary data.</text>
</comment>
<proteinExistence type="predicted"/>
<evidence type="ECO:0000313" key="3">
    <source>
        <dbReference type="Proteomes" id="UP001249851"/>
    </source>
</evidence>